<dbReference type="Proteomes" id="UP000236394">
    <property type="component" value="Unassembled WGS sequence"/>
</dbReference>
<dbReference type="RefSeq" id="WP_012993832.1">
    <property type="nucleotide sequence ID" value="NZ_NBZD01000001.1"/>
</dbReference>
<evidence type="ECO:0008006" key="3">
    <source>
        <dbReference type="Google" id="ProtNLM"/>
    </source>
</evidence>
<dbReference type="EMBL" id="NBZD01000001">
    <property type="protein sequence ID" value="PNH19319.1"/>
    <property type="molecule type" value="Genomic_DNA"/>
</dbReference>
<evidence type="ECO:0000313" key="2">
    <source>
        <dbReference type="Proteomes" id="UP000236394"/>
    </source>
</evidence>
<organism evidence="1 2">
    <name type="scientific">Mageeibacillus indolicus</name>
    <dbReference type="NCBI Taxonomy" id="884684"/>
    <lineage>
        <taxon>Bacteria</taxon>
        <taxon>Bacillati</taxon>
        <taxon>Bacillota</taxon>
        <taxon>Clostridia</taxon>
        <taxon>Eubacteriales</taxon>
        <taxon>Oscillospiraceae</taxon>
        <taxon>Mageeibacillus</taxon>
    </lineage>
</organism>
<reference evidence="2" key="1">
    <citation type="submission" date="2017-04" db="EMBL/GenBank/DDBJ databases">
        <authorList>
            <person name="Bumgarner R.E."/>
            <person name="Fredricks D.N."/>
            <person name="Srinivasan S."/>
        </authorList>
    </citation>
    <scope>NUCLEOTIDE SEQUENCE [LARGE SCALE GENOMIC DNA]</scope>
    <source>
        <strain evidence="2">KA00405</strain>
    </source>
</reference>
<sequence>MEVDVRKLIGIVGASMEIEVCEILSADRRSFEGIDLTEPVEVKARLTNKGEGRLCLTGRAKVTLTGECARCNTAVRQDLNVNLTAEYRPNCVPEITEDQSRPVDDESEIYAYCGHVVDLEQAVADRLLPSIPMRLLCSEDCRGLCPYCGANRNHADCRCAAERTMNNSPFGKLKNLLN</sequence>
<gene>
    <name evidence="1" type="ORF">B7R76_00035</name>
</gene>
<dbReference type="PANTHER" id="PTHR34374:SF1">
    <property type="entry name" value="LARGE RIBOSOMAL RNA SUBUNIT ACCUMULATION PROTEIN YCED HOMOLOG 1, CHLOROPLASTIC"/>
    <property type="match status" value="1"/>
</dbReference>
<comment type="caution">
    <text evidence="1">The sequence shown here is derived from an EMBL/GenBank/DDBJ whole genome shotgun (WGS) entry which is preliminary data.</text>
</comment>
<dbReference type="PANTHER" id="PTHR34374">
    <property type="entry name" value="LARGE RIBOSOMAL RNA SUBUNIT ACCUMULATION PROTEIN YCED HOMOLOG 1, CHLOROPLASTIC"/>
    <property type="match status" value="1"/>
</dbReference>
<dbReference type="AlphaFoldDB" id="A0A2J8B3G1"/>
<name>A0A2J8B3G1_9FIRM</name>
<proteinExistence type="predicted"/>
<dbReference type="InterPro" id="IPR003772">
    <property type="entry name" value="YceD"/>
</dbReference>
<dbReference type="Pfam" id="PF02620">
    <property type="entry name" value="YceD"/>
    <property type="match status" value="1"/>
</dbReference>
<accession>A0A2J8B3G1</accession>
<evidence type="ECO:0000313" key="1">
    <source>
        <dbReference type="EMBL" id="PNH19319.1"/>
    </source>
</evidence>
<protein>
    <recommendedName>
        <fullName evidence="3">ACR, COG1399</fullName>
    </recommendedName>
</protein>
<dbReference type="OMA" id="EPGHHHE"/>